<dbReference type="SFLD" id="SFLDS00003">
    <property type="entry name" value="Haloacid_Dehalogenase"/>
    <property type="match status" value="1"/>
</dbReference>
<dbReference type="InterPro" id="IPR008250">
    <property type="entry name" value="ATPase_P-typ_transduc_dom_A_sf"/>
</dbReference>
<dbReference type="GO" id="GO:0015662">
    <property type="term" value="F:P-type ion transporter activity"/>
    <property type="evidence" value="ECO:0007669"/>
    <property type="project" value="UniProtKB-ARBA"/>
</dbReference>
<feature type="region of interest" description="Disordered" evidence="6">
    <location>
        <begin position="1"/>
        <end position="24"/>
    </location>
</feature>
<evidence type="ECO:0000256" key="1">
    <source>
        <dbReference type="ARBA" id="ARBA00004141"/>
    </source>
</evidence>
<name>A0A1G6CR67_9HYPH</name>
<feature type="transmembrane region" description="Helical" evidence="7">
    <location>
        <begin position="44"/>
        <end position="62"/>
    </location>
</feature>
<comment type="subcellular location">
    <subcellularLocation>
        <location evidence="1">Membrane</location>
        <topology evidence="1">Multi-pass membrane protein</topology>
    </subcellularLocation>
</comment>
<feature type="transmembrane region" description="Helical" evidence="7">
    <location>
        <begin position="68"/>
        <end position="87"/>
    </location>
</feature>
<feature type="transmembrane region" description="Helical" evidence="7">
    <location>
        <begin position="257"/>
        <end position="276"/>
    </location>
</feature>
<feature type="transmembrane region" description="Helical" evidence="7">
    <location>
        <begin position="733"/>
        <end position="755"/>
    </location>
</feature>
<dbReference type="SUPFAM" id="SSF81653">
    <property type="entry name" value="Calcium ATPase, transduction domain A"/>
    <property type="match status" value="1"/>
</dbReference>
<keyword evidence="3" id="KW-1278">Translocase</keyword>
<dbReference type="Gene3D" id="3.40.50.1000">
    <property type="entry name" value="HAD superfamily/HAD-like"/>
    <property type="match status" value="1"/>
</dbReference>
<gene>
    <name evidence="9" type="ORF">SAMN02982931_02638</name>
</gene>
<dbReference type="GO" id="GO:0016887">
    <property type="term" value="F:ATP hydrolysis activity"/>
    <property type="evidence" value="ECO:0007669"/>
    <property type="project" value="InterPro"/>
</dbReference>
<dbReference type="InterPro" id="IPR044492">
    <property type="entry name" value="P_typ_ATPase_HD_dom"/>
</dbReference>
<feature type="transmembrane region" description="Helical" evidence="7">
    <location>
        <begin position="637"/>
        <end position="657"/>
    </location>
</feature>
<sequence>MAENVATTGGLSEAEATRRRESGEGNAVRIATSRSYVTVIRTNLFSFFNNILFTIGIALIVLGEWNDAMTSVGLGLVNAIISTVQELRAKRQLDRIALLNRPKVKLVRGGVERAGDPDEIVKSDHLRLRPGDQVLVDGSLIDGGVLEVDESLLTGESQAVRKSVGDPLLSGSICLSGEGTYEAEVVGADSYANKLTAEARAFQFIKTPLQKQIDFAVRLVMLIVVLMSGTILVSALLQDLPGTRIVQLAAVLSGQVPYGLFFVIVVAYSLGAAAIARQGALVQQINAVESLSDADILCVDKTGTLTTNALSLDRIETIGEESQDQLGSLIGTYARSVGSPNQTTTALAAGLPGDALTPDNVIAFSSGRKWSAVAFATGPLAGVHALGAYEMLVPHLARSAATEDLARRVATIAESGLRVLLFAGSTEETAFSGDDDAPGLPPLQPLGLVILADVLRPNVGETFAAFAALGLRLKIISGDDPNTVAALARQADLPVEGLVSGPDLAGLNSADFAATVEETDVFGRIAPAQKEQIVTALIAKGHHVAMVGDGVNDVLALKKAQLGIAMNSGSAAARNVADIVLLNDDFQPLRAAFSEGQRVLSGMTTALLLFLSRVASSILAIIAITMLGLTFPFEPAQMALTLFTVGIPTFFLTLWARPVVLAEDLIRKLVRFVIPVAVVTMVFGVGLYTFHFERVQIDVQAYNIPDFGLQNFERVTGLSVDDGPEFAEAAATIVAQSALSMFITFTAFVLILFLAPPIRLFTGWVPKVTPDKRPTIMAGALAVVFGVVLVNGTLADYFGLITVGPGVYLSVAAVLPLWTAILLLNWRFRWFERFLGLASAPRDRQSTSP</sequence>
<reference evidence="9 10" key="1">
    <citation type="submission" date="2016-10" db="EMBL/GenBank/DDBJ databases">
        <authorList>
            <person name="de Groot N.N."/>
        </authorList>
    </citation>
    <scope>NUCLEOTIDE SEQUENCE [LARGE SCALE GENOMIC DNA]</scope>
    <source>
        <strain evidence="9 10">ATCC 35022</strain>
    </source>
</reference>
<dbReference type="SFLD" id="SFLDF00027">
    <property type="entry name" value="p-type_atpase"/>
    <property type="match status" value="1"/>
</dbReference>
<dbReference type="RefSeq" id="WP_090876908.1">
    <property type="nucleotide sequence ID" value="NZ_FMXQ01000005.1"/>
</dbReference>
<dbReference type="OrthoDB" id="9807843at2"/>
<feature type="transmembrane region" description="Helical" evidence="7">
    <location>
        <begin position="215"/>
        <end position="237"/>
    </location>
</feature>
<dbReference type="EMBL" id="FMXQ01000005">
    <property type="protein sequence ID" value="SDB35354.1"/>
    <property type="molecule type" value="Genomic_DNA"/>
</dbReference>
<dbReference type="Proteomes" id="UP000199071">
    <property type="component" value="Unassembled WGS sequence"/>
</dbReference>
<dbReference type="PRINTS" id="PR00120">
    <property type="entry name" value="HATPASE"/>
</dbReference>
<dbReference type="SUPFAM" id="SSF81665">
    <property type="entry name" value="Calcium ATPase, transmembrane domain M"/>
    <property type="match status" value="1"/>
</dbReference>
<keyword evidence="10" id="KW-1185">Reference proteome</keyword>
<dbReference type="Gene3D" id="3.40.1110.10">
    <property type="entry name" value="Calcium-transporting ATPase, cytoplasmic domain N"/>
    <property type="match status" value="1"/>
</dbReference>
<dbReference type="Pfam" id="PF00122">
    <property type="entry name" value="E1-E2_ATPase"/>
    <property type="match status" value="1"/>
</dbReference>
<keyword evidence="2 7" id="KW-0812">Transmembrane</keyword>
<dbReference type="InterPro" id="IPR036412">
    <property type="entry name" value="HAD-like_sf"/>
</dbReference>
<feature type="transmembrane region" description="Helical" evidence="7">
    <location>
        <begin position="807"/>
        <end position="826"/>
    </location>
</feature>
<dbReference type="InterPro" id="IPR023299">
    <property type="entry name" value="ATPase_P-typ_cyto_dom_N"/>
</dbReference>
<dbReference type="Pfam" id="PF00702">
    <property type="entry name" value="Hydrolase"/>
    <property type="match status" value="1"/>
</dbReference>
<evidence type="ECO:0000256" key="4">
    <source>
        <dbReference type="ARBA" id="ARBA00022989"/>
    </source>
</evidence>
<dbReference type="InterPro" id="IPR023214">
    <property type="entry name" value="HAD_sf"/>
</dbReference>
<keyword evidence="5 7" id="KW-0472">Membrane</keyword>
<dbReference type="STRING" id="665467.SAMN02982931_02638"/>
<evidence type="ECO:0000256" key="2">
    <source>
        <dbReference type="ARBA" id="ARBA00022692"/>
    </source>
</evidence>
<dbReference type="AlphaFoldDB" id="A0A1G6CR67"/>
<dbReference type="Gene3D" id="2.70.150.10">
    <property type="entry name" value="Calcium-transporting ATPase, cytoplasmic transduction domain A"/>
    <property type="match status" value="1"/>
</dbReference>
<accession>A0A1G6CR67</accession>
<proteinExistence type="predicted"/>
<protein>
    <submittedName>
        <fullName evidence="9">Cation-transporting ATPase E</fullName>
    </submittedName>
</protein>
<dbReference type="NCBIfam" id="TIGR01494">
    <property type="entry name" value="ATPase_P-type"/>
    <property type="match status" value="2"/>
</dbReference>
<evidence type="ECO:0000259" key="8">
    <source>
        <dbReference type="Pfam" id="PF00122"/>
    </source>
</evidence>
<evidence type="ECO:0000256" key="6">
    <source>
        <dbReference type="SAM" id="MobiDB-lite"/>
    </source>
</evidence>
<feature type="transmembrane region" description="Helical" evidence="7">
    <location>
        <begin position="776"/>
        <end position="795"/>
    </location>
</feature>
<dbReference type="PRINTS" id="PR00119">
    <property type="entry name" value="CATATPASE"/>
</dbReference>
<dbReference type="InterPro" id="IPR001757">
    <property type="entry name" value="P_typ_ATPase"/>
</dbReference>
<dbReference type="GO" id="GO:0005524">
    <property type="term" value="F:ATP binding"/>
    <property type="evidence" value="ECO:0007669"/>
    <property type="project" value="InterPro"/>
</dbReference>
<dbReference type="InterPro" id="IPR059000">
    <property type="entry name" value="ATPase_P-type_domA"/>
</dbReference>
<dbReference type="SFLD" id="SFLDG00002">
    <property type="entry name" value="C1.7:_P-type_atpase_like"/>
    <property type="match status" value="1"/>
</dbReference>
<dbReference type="PROSITE" id="PS00154">
    <property type="entry name" value="ATPASE_E1_E2"/>
    <property type="match status" value="1"/>
</dbReference>
<dbReference type="InterPro" id="IPR018303">
    <property type="entry name" value="ATPase_P-typ_P_site"/>
</dbReference>
<evidence type="ECO:0000256" key="5">
    <source>
        <dbReference type="ARBA" id="ARBA00023136"/>
    </source>
</evidence>
<evidence type="ECO:0000313" key="9">
    <source>
        <dbReference type="EMBL" id="SDB35354.1"/>
    </source>
</evidence>
<dbReference type="InterPro" id="IPR023298">
    <property type="entry name" value="ATPase_P-typ_TM_dom_sf"/>
</dbReference>
<dbReference type="Gene3D" id="1.20.1110.10">
    <property type="entry name" value="Calcium-transporting ATPase, transmembrane domain"/>
    <property type="match status" value="1"/>
</dbReference>
<feature type="transmembrane region" description="Helical" evidence="7">
    <location>
        <begin position="607"/>
        <end position="631"/>
    </location>
</feature>
<organism evidence="9 10">
    <name type="scientific">Bauldia litoralis</name>
    <dbReference type="NCBI Taxonomy" id="665467"/>
    <lineage>
        <taxon>Bacteria</taxon>
        <taxon>Pseudomonadati</taxon>
        <taxon>Pseudomonadota</taxon>
        <taxon>Alphaproteobacteria</taxon>
        <taxon>Hyphomicrobiales</taxon>
        <taxon>Kaistiaceae</taxon>
        <taxon>Bauldia</taxon>
    </lineage>
</organism>
<evidence type="ECO:0000256" key="7">
    <source>
        <dbReference type="SAM" id="Phobius"/>
    </source>
</evidence>
<dbReference type="GO" id="GO:0016020">
    <property type="term" value="C:membrane"/>
    <property type="evidence" value="ECO:0007669"/>
    <property type="project" value="UniProtKB-SubCell"/>
</dbReference>
<feature type="compositionally biased region" description="Polar residues" evidence="6">
    <location>
        <begin position="1"/>
        <end position="10"/>
    </location>
</feature>
<evidence type="ECO:0000256" key="3">
    <source>
        <dbReference type="ARBA" id="ARBA00022967"/>
    </source>
</evidence>
<dbReference type="PANTHER" id="PTHR42861">
    <property type="entry name" value="CALCIUM-TRANSPORTING ATPASE"/>
    <property type="match status" value="1"/>
</dbReference>
<dbReference type="SUPFAM" id="SSF56784">
    <property type="entry name" value="HAD-like"/>
    <property type="match status" value="1"/>
</dbReference>
<keyword evidence="4 7" id="KW-1133">Transmembrane helix</keyword>
<feature type="domain" description="P-type ATPase A" evidence="8">
    <location>
        <begin position="100"/>
        <end position="198"/>
    </location>
</feature>
<feature type="transmembrane region" description="Helical" evidence="7">
    <location>
        <begin position="669"/>
        <end position="690"/>
    </location>
</feature>
<evidence type="ECO:0000313" key="10">
    <source>
        <dbReference type="Proteomes" id="UP000199071"/>
    </source>
</evidence>